<accession>A0A8H7V8N0</accession>
<comment type="caution">
    <text evidence="1">The sequence shown here is derived from an EMBL/GenBank/DDBJ whole genome shotgun (WGS) entry which is preliminary data.</text>
</comment>
<protein>
    <submittedName>
        <fullName evidence="1">Uncharacterized protein</fullName>
    </submittedName>
</protein>
<evidence type="ECO:0000313" key="1">
    <source>
        <dbReference type="EMBL" id="KAG2209602.1"/>
    </source>
</evidence>
<gene>
    <name evidence="1" type="ORF">INT46_007597</name>
</gene>
<sequence length="356" mass="41885">MPIISKEQAVCIFYCQAYNESNVAELTKRIEEMKDVDICYLEDPTEPILACTITINSRPFRYHLYPTGIPRTDDNQQEENKVQFVSHAQVIQFLNLTYLSSDPMNEEVYECKSLTNSDILSIVWKYTDLFDKKTVISFGKWCANKVDFTAAHSKSRQYDSRKVSVRSLFVAKEQYVDDIAKKLLDYLPHYQLFVQNLKKERYNIVGYARKFRTNENDESRIWLLQQMARRLKERSLVDKIFVSPRANANELMVERDLIKNEDLLKQLNVDGDAQDLLNYINQNKKICLIILGYAGLSTNCKDLEIFLRNNRNICKIIVDHLPFDNTIKIHDCCELLQDPKKLEIFNRRTRTYQRSK</sequence>
<organism evidence="1 2">
    <name type="scientific">Mucor plumbeus</name>
    <dbReference type="NCBI Taxonomy" id="97098"/>
    <lineage>
        <taxon>Eukaryota</taxon>
        <taxon>Fungi</taxon>
        <taxon>Fungi incertae sedis</taxon>
        <taxon>Mucoromycota</taxon>
        <taxon>Mucoromycotina</taxon>
        <taxon>Mucoromycetes</taxon>
        <taxon>Mucorales</taxon>
        <taxon>Mucorineae</taxon>
        <taxon>Mucoraceae</taxon>
        <taxon>Mucor</taxon>
    </lineage>
</organism>
<dbReference type="Proteomes" id="UP000650833">
    <property type="component" value="Unassembled WGS sequence"/>
</dbReference>
<keyword evidence="2" id="KW-1185">Reference proteome</keyword>
<dbReference type="OrthoDB" id="2282777at2759"/>
<dbReference type="EMBL" id="JAEPRC010000093">
    <property type="protein sequence ID" value="KAG2209602.1"/>
    <property type="molecule type" value="Genomic_DNA"/>
</dbReference>
<name>A0A8H7V8N0_9FUNG</name>
<proteinExistence type="predicted"/>
<reference evidence="1" key="1">
    <citation type="submission" date="2020-12" db="EMBL/GenBank/DDBJ databases">
        <title>Metabolic potential, ecology and presence of endohyphal bacteria is reflected in genomic diversity of Mucoromycotina.</title>
        <authorList>
            <person name="Muszewska A."/>
            <person name="Okrasinska A."/>
            <person name="Steczkiewicz K."/>
            <person name="Drgas O."/>
            <person name="Orlowska M."/>
            <person name="Perlinska-Lenart U."/>
            <person name="Aleksandrzak-Piekarczyk T."/>
            <person name="Szatraj K."/>
            <person name="Zielenkiewicz U."/>
            <person name="Pilsyk S."/>
            <person name="Malc E."/>
            <person name="Mieczkowski P."/>
            <person name="Kruszewska J.S."/>
            <person name="Biernat P."/>
            <person name="Pawlowska J."/>
        </authorList>
    </citation>
    <scope>NUCLEOTIDE SEQUENCE</scope>
    <source>
        <strain evidence="1">CBS 226.32</strain>
    </source>
</reference>
<evidence type="ECO:0000313" key="2">
    <source>
        <dbReference type="Proteomes" id="UP000650833"/>
    </source>
</evidence>
<dbReference type="AlphaFoldDB" id="A0A8H7V8N0"/>